<evidence type="ECO:0000256" key="4">
    <source>
        <dbReference type="ARBA" id="ARBA00022842"/>
    </source>
</evidence>
<dbReference type="CDD" id="cd04453">
    <property type="entry name" value="S1_RNase_E"/>
    <property type="match status" value="1"/>
</dbReference>
<dbReference type="EMBL" id="QLNI01000006">
    <property type="protein sequence ID" value="RAM03246.1"/>
    <property type="molecule type" value="Genomic_DNA"/>
</dbReference>
<evidence type="ECO:0000313" key="9">
    <source>
        <dbReference type="Proteomes" id="UP000248798"/>
    </source>
</evidence>
<evidence type="ECO:0000256" key="1">
    <source>
        <dbReference type="ARBA" id="ARBA00001946"/>
    </source>
</evidence>
<evidence type="ECO:0000256" key="3">
    <source>
        <dbReference type="ARBA" id="ARBA00022801"/>
    </source>
</evidence>
<sequence>MLKELVVNCAPHETRVALLEDGTIVEVFNERRDDTSISGNIYKGRVQRVLPGMQAAFVDIGFDQAAFLYVDDVLDSASLKLCRQLEQDADAEERDDDELTVNEMAVNEMAVDEMDEETESWKAPAPECAIQGLLVEGQEILVQVAKSSIGSKGPRVTTHISLAGRYMVLMPTVDHIGISRRITDETERTRLKEMLKELRKNNFGYIFRTQAKDIDEVTLSKEIEFLNNTWQDIQEKDRTTSATALVYKDLNATFRAVRDLLANEADKLIIDSKKEYESVQNFLKKLMPDVNLSVELYQGKEPIFDAYNIEGDITRALNKKVWLKSGGYIIIEQTEALVAIDVNTGRYVGKRNFDETILKTNLEAVKEIAYQVRLRNIGGIIIIDFIDMRKTAHKDKVMAQMHEAMKKDKSQTNILPLTELGLVQMTRKRTRRNLTRTLCEPCFYCNGTGYLLSGKSICYKIYKDLAAEARDMMGNRFTVKVHPEIAQLFHGSENHLLVSLESKFAKPISIYPEPHYHIEEYHIFESLSPKPSKGENQP</sequence>
<dbReference type="Gene3D" id="2.40.50.140">
    <property type="entry name" value="Nucleic acid-binding proteins"/>
    <property type="match status" value="1"/>
</dbReference>
<reference evidence="7 10" key="2">
    <citation type="submission" date="2019-02" db="EMBL/GenBank/DDBJ databases">
        <title>Complete genome sequence of Desulfobacter hydrogenophilus AcRS1.</title>
        <authorList>
            <person name="Marietou A."/>
            <person name="Lund M.B."/>
            <person name="Marshall I.P.G."/>
            <person name="Schreiber L."/>
            <person name="Jorgensen B."/>
        </authorList>
    </citation>
    <scope>NUCLEOTIDE SEQUENCE [LARGE SCALE GENOMIC DNA]</scope>
    <source>
        <strain evidence="7 10">AcRS1</strain>
    </source>
</reference>
<evidence type="ECO:0000256" key="5">
    <source>
        <dbReference type="ARBA" id="ARBA00022884"/>
    </source>
</evidence>
<dbReference type="EMBL" id="CP036313">
    <property type="protein sequence ID" value="QBH12511.1"/>
    <property type="molecule type" value="Genomic_DNA"/>
</dbReference>
<accession>A0A328FGE6</accession>
<dbReference type="NCBIfam" id="TIGR00757">
    <property type="entry name" value="RNaseEG"/>
    <property type="match status" value="1"/>
</dbReference>
<protein>
    <submittedName>
        <fullName evidence="8">Rne/Rng family ribonuclease</fullName>
    </submittedName>
</protein>
<proteinExistence type="predicted"/>
<keyword evidence="5" id="KW-0694">RNA-binding</keyword>
<dbReference type="GO" id="GO:0016787">
    <property type="term" value="F:hydrolase activity"/>
    <property type="evidence" value="ECO:0007669"/>
    <property type="project" value="UniProtKB-KW"/>
</dbReference>
<evidence type="ECO:0000259" key="6">
    <source>
        <dbReference type="Pfam" id="PF10150"/>
    </source>
</evidence>
<reference evidence="8 9" key="1">
    <citation type="submission" date="2018-06" db="EMBL/GenBank/DDBJ databases">
        <title>Complete Genome Sequence of Desulfobacter hydrogenophilus (DSM3380).</title>
        <authorList>
            <person name="Marietou A."/>
            <person name="Schreiber L."/>
            <person name="Marshall I."/>
            <person name="Jorgensen B."/>
        </authorList>
    </citation>
    <scope>NUCLEOTIDE SEQUENCE [LARGE SCALE GENOMIC DNA]</scope>
    <source>
        <strain evidence="8 9">DSM 3380</strain>
    </source>
</reference>
<dbReference type="GO" id="GO:0004540">
    <property type="term" value="F:RNA nuclease activity"/>
    <property type="evidence" value="ECO:0007669"/>
    <property type="project" value="InterPro"/>
</dbReference>
<keyword evidence="10" id="KW-1185">Reference proteome</keyword>
<evidence type="ECO:0000256" key="2">
    <source>
        <dbReference type="ARBA" id="ARBA00022723"/>
    </source>
</evidence>
<dbReference type="Gene3D" id="3.40.1260.20">
    <property type="entry name" value="Ribonuclease E, catalytic domain"/>
    <property type="match status" value="1"/>
</dbReference>
<dbReference type="RefSeq" id="WP_111953944.1">
    <property type="nucleotide sequence ID" value="NZ_CP036313.1"/>
</dbReference>
<dbReference type="Proteomes" id="UP000293902">
    <property type="component" value="Chromosome"/>
</dbReference>
<comment type="cofactor">
    <cofactor evidence="1">
        <name>Mg(2+)</name>
        <dbReference type="ChEBI" id="CHEBI:18420"/>
    </cofactor>
</comment>
<dbReference type="PANTHER" id="PTHR30001">
    <property type="entry name" value="RIBONUCLEASE"/>
    <property type="match status" value="1"/>
</dbReference>
<keyword evidence="2" id="KW-0479">Metal-binding</keyword>
<dbReference type="SUPFAM" id="SSF50249">
    <property type="entry name" value="Nucleic acid-binding proteins"/>
    <property type="match status" value="1"/>
</dbReference>
<dbReference type="Proteomes" id="UP000248798">
    <property type="component" value="Unassembled WGS sequence"/>
</dbReference>
<gene>
    <name evidence="8" type="ORF">DO021_03965</name>
    <name evidence="7" type="ORF">EYB58_06045</name>
</gene>
<dbReference type="GO" id="GO:0005737">
    <property type="term" value="C:cytoplasm"/>
    <property type="evidence" value="ECO:0007669"/>
    <property type="project" value="TreeGrafter"/>
</dbReference>
<dbReference type="Pfam" id="PF10150">
    <property type="entry name" value="RNase_E_G"/>
    <property type="match status" value="1"/>
</dbReference>
<organism evidence="8 9">
    <name type="scientific">Desulfobacter hydrogenophilus</name>
    <dbReference type="NCBI Taxonomy" id="2291"/>
    <lineage>
        <taxon>Bacteria</taxon>
        <taxon>Pseudomonadati</taxon>
        <taxon>Thermodesulfobacteriota</taxon>
        <taxon>Desulfobacteria</taxon>
        <taxon>Desulfobacterales</taxon>
        <taxon>Desulfobacteraceae</taxon>
        <taxon>Desulfobacter</taxon>
    </lineage>
</organism>
<feature type="domain" description="RNA-binding protein AU-1/Ribonuclease E/G" evidence="6">
    <location>
        <begin position="161"/>
        <end position="430"/>
    </location>
</feature>
<dbReference type="GO" id="GO:0006364">
    <property type="term" value="P:rRNA processing"/>
    <property type="evidence" value="ECO:0007669"/>
    <property type="project" value="TreeGrafter"/>
</dbReference>
<dbReference type="PANTHER" id="PTHR30001:SF0">
    <property type="entry name" value="RIBONUCLEASE G"/>
    <property type="match status" value="1"/>
</dbReference>
<evidence type="ECO:0000313" key="7">
    <source>
        <dbReference type="EMBL" id="QBH12511.1"/>
    </source>
</evidence>
<dbReference type="GO" id="GO:0003723">
    <property type="term" value="F:RNA binding"/>
    <property type="evidence" value="ECO:0007669"/>
    <property type="project" value="UniProtKB-KW"/>
</dbReference>
<evidence type="ECO:0000313" key="10">
    <source>
        <dbReference type="Proteomes" id="UP000293902"/>
    </source>
</evidence>
<keyword evidence="4" id="KW-0460">Magnesium</keyword>
<dbReference type="InterPro" id="IPR004659">
    <property type="entry name" value="RNase_E/G"/>
</dbReference>
<dbReference type="InterPro" id="IPR019307">
    <property type="entry name" value="RNA-bd_AU-1/RNase_E/G"/>
</dbReference>
<evidence type="ECO:0000313" key="8">
    <source>
        <dbReference type="EMBL" id="RAM03246.1"/>
    </source>
</evidence>
<name>A0A328FGE6_9BACT</name>
<dbReference type="AlphaFoldDB" id="A0A328FGE6"/>
<dbReference type="InterPro" id="IPR012340">
    <property type="entry name" value="NA-bd_OB-fold"/>
</dbReference>
<keyword evidence="3" id="KW-0378">Hydrolase</keyword>
<dbReference type="GO" id="GO:0046872">
    <property type="term" value="F:metal ion binding"/>
    <property type="evidence" value="ECO:0007669"/>
    <property type="project" value="UniProtKB-KW"/>
</dbReference>
<dbReference type="OrthoDB" id="9804278at2"/>